<dbReference type="Proteomes" id="UP000288096">
    <property type="component" value="Unassembled WGS sequence"/>
</dbReference>
<name>A0A401FYT3_9BACT</name>
<evidence type="ECO:0000313" key="2">
    <source>
        <dbReference type="Proteomes" id="UP000288096"/>
    </source>
</evidence>
<organism evidence="1 2">
    <name type="scientific">Desulfonema ishimotonii</name>
    <dbReference type="NCBI Taxonomy" id="45657"/>
    <lineage>
        <taxon>Bacteria</taxon>
        <taxon>Pseudomonadati</taxon>
        <taxon>Thermodesulfobacteriota</taxon>
        <taxon>Desulfobacteria</taxon>
        <taxon>Desulfobacterales</taxon>
        <taxon>Desulfococcaceae</taxon>
        <taxon>Desulfonema</taxon>
    </lineage>
</organism>
<reference evidence="2" key="1">
    <citation type="submission" date="2017-11" db="EMBL/GenBank/DDBJ databases">
        <authorList>
            <person name="Watanabe M."/>
            <person name="Kojima H."/>
        </authorList>
    </citation>
    <scope>NUCLEOTIDE SEQUENCE [LARGE SCALE GENOMIC DNA]</scope>
    <source>
        <strain evidence="2">Tokyo 01</strain>
    </source>
</reference>
<reference evidence="2" key="2">
    <citation type="submission" date="2019-01" db="EMBL/GenBank/DDBJ databases">
        <title>Genome sequence of Desulfonema ishimotonii strain Tokyo 01.</title>
        <authorList>
            <person name="Fukui M."/>
        </authorList>
    </citation>
    <scope>NUCLEOTIDE SEQUENCE [LARGE SCALE GENOMIC DNA]</scope>
    <source>
        <strain evidence="2">Tokyo 01</strain>
    </source>
</reference>
<proteinExistence type="predicted"/>
<protein>
    <recommendedName>
        <fullName evidence="3">Restriction endonuclease</fullName>
    </recommendedName>
</protein>
<evidence type="ECO:0008006" key="3">
    <source>
        <dbReference type="Google" id="ProtNLM"/>
    </source>
</evidence>
<dbReference type="OrthoDB" id="458226at2"/>
<evidence type="ECO:0000313" key="1">
    <source>
        <dbReference type="EMBL" id="GBC62129.1"/>
    </source>
</evidence>
<accession>A0A401FYT3</accession>
<dbReference type="AlphaFoldDB" id="A0A401FYT3"/>
<dbReference type="RefSeq" id="WP_124329328.1">
    <property type="nucleotide sequence ID" value="NZ_BEXT01000001.1"/>
</dbReference>
<sequence>MARNFDEFRDIFVKYQQNFNQKVHTNRFGETDCLMNIFGITPSLKNKNTQYWGRELGACWETMVAEVCKRRSAGYSPAIMFNGRQLCDLVAGRYAIDTKYRIGSGDSGTVNKFKDNAAQLIKKRYEPVLLILRNDNLHGTIVQCRNGGWTIHAGEKAFDFIRKIAAGFDMKRYLTERAGAYPISTG</sequence>
<dbReference type="EMBL" id="BEXT01000001">
    <property type="protein sequence ID" value="GBC62129.1"/>
    <property type="molecule type" value="Genomic_DNA"/>
</dbReference>
<gene>
    <name evidence="1" type="ORF">DENIS_3092</name>
</gene>
<keyword evidence="2" id="KW-1185">Reference proteome</keyword>
<comment type="caution">
    <text evidence="1">The sequence shown here is derived from an EMBL/GenBank/DDBJ whole genome shotgun (WGS) entry which is preliminary data.</text>
</comment>